<name>A0A4Q4ZGW0_9ACTN</name>
<dbReference type="RefSeq" id="WP_134715547.1">
    <property type="nucleotide sequence ID" value="NZ_SDKM01000008.1"/>
</dbReference>
<proteinExistence type="predicted"/>
<gene>
    <name evidence="2" type="ORF">EKO23_06870</name>
</gene>
<keyword evidence="1" id="KW-0472">Membrane</keyword>
<keyword evidence="1" id="KW-0812">Transmembrane</keyword>
<feature type="transmembrane region" description="Helical" evidence="1">
    <location>
        <begin position="118"/>
        <end position="137"/>
    </location>
</feature>
<reference evidence="2 3" key="1">
    <citation type="submission" date="2019-01" db="EMBL/GenBank/DDBJ databases">
        <title>Nocardioides guangzhouensis sp. nov., an actinobacterium isolated from soil.</title>
        <authorList>
            <person name="Fu Y."/>
            <person name="Cai Y."/>
            <person name="Lin Z."/>
            <person name="Chen P."/>
        </authorList>
    </citation>
    <scope>NUCLEOTIDE SEQUENCE [LARGE SCALE GENOMIC DNA]</scope>
    <source>
        <strain evidence="2 3">130</strain>
    </source>
</reference>
<dbReference type="EMBL" id="SDKM01000008">
    <property type="protein sequence ID" value="RYP86995.1"/>
    <property type="molecule type" value="Genomic_DNA"/>
</dbReference>
<evidence type="ECO:0000313" key="2">
    <source>
        <dbReference type="EMBL" id="RYP86995.1"/>
    </source>
</evidence>
<protein>
    <submittedName>
        <fullName evidence="2">Uncharacterized protein</fullName>
    </submittedName>
</protein>
<sequence length="157" mass="16633">MRATYRVLAYLIAFEVVVQASVMVWGIAGMGIWVDDGGVVDKQTFEDAFDNGTKPFDEFTGLMIHGQNGMMIIPLLALALVIVSFFARIPRGVAFAFGVLGLVVLQVMLGIFGHEVSALGALHGVNAFVLFGTAVMAGRRASSVAKPADEEPVSVSA</sequence>
<feature type="transmembrane region" description="Helical" evidence="1">
    <location>
        <begin position="7"/>
        <end position="34"/>
    </location>
</feature>
<keyword evidence="1" id="KW-1133">Transmembrane helix</keyword>
<evidence type="ECO:0000256" key="1">
    <source>
        <dbReference type="SAM" id="Phobius"/>
    </source>
</evidence>
<dbReference type="AlphaFoldDB" id="A0A4Q4ZGW0"/>
<feature type="transmembrane region" description="Helical" evidence="1">
    <location>
        <begin position="69"/>
        <end position="87"/>
    </location>
</feature>
<dbReference type="OrthoDB" id="4843372at2"/>
<feature type="transmembrane region" description="Helical" evidence="1">
    <location>
        <begin position="94"/>
        <end position="112"/>
    </location>
</feature>
<accession>A0A4Q4ZGW0</accession>
<organism evidence="2 3">
    <name type="scientific">Nocardioides guangzhouensis</name>
    <dbReference type="NCBI Taxonomy" id="2497878"/>
    <lineage>
        <taxon>Bacteria</taxon>
        <taxon>Bacillati</taxon>
        <taxon>Actinomycetota</taxon>
        <taxon>Actinomycetes</taxon>
        <taxon>Propionibacteriales</taxon>
        <taxon>Nocardioidaceae</taxon>
        <taxon>Nocardioides</taxon>
    </lineage>
</organism>
<evidence type="ECO:0000313" key="3">
    <source>
        <dbReference type="Proteomes" id="UP000295198"/>
    </source>
</evidence>
<comment type="caution">
    <text evidence="2">The sequence shown here is derived from an EMBL/GenBank/DDBJ whole genome shotgun (WGS) entry which is preliminary data.</text>
</comment>
<dbReference type="Proteomes" id="UP000295198">
    <property type="component" value="Unassembled WGS sequence"/>
</dbReference>
<keyword evidence="3" id="KW-1185">Reference proteome</keyword>